<evidence type="ECO:0000256" key="6">
    <source>
        <dbReference type="SAM" id="Phobius"/>
    </source>
</evidence>
<dbReference type="GO" id="GO:0005385">
    <property type="term" value="F:zinc ion transmembrane transporter activity"/>
    <property type="evidence" value="ECO:0007669"/>
    <property type="project" value="TreeGrafter"/>
</dbReference>
<evidence type="ECO:0000256" key="3">
    <source>
        <dbReference type="ARBA" id="ARBA00022989"/>
    </source>
</evidence>
<feature type="transmembrane region" description="Helical" evidence="6">
    <location>
        <begin position="467"/>
        <end position="490"/>
    </location>
</feature>
<dbReference type="eggNOG" id="KOG2474">
    <property type="taxonomic scope" value="Eukaryota"/>
</dbReference>
<dbReference type="InterPro" id="IPR003689">
    <property type="entry name" value="ZIP"/>
</dbReference>
<feature type="compositionally biased region" description="Acidic residues" evidence="5">
    <location>
        <begin position="301"/>
        <end position="311"/>
    </location>
</feature>
<keyword evidence="3 6" id="KW-1133">Transmembrane helix</keyword>
<dbReference type="Pfam" id="PF02535">
    <property type="entry name" value="Zip"/>
    <property type="match status" value="1"/>
</dbReference>
<feature type="transmembrane region" description="Helical" evidence="6">
    <location>
        <begin position="99"/>
        <end position="122"/>
    </location>
</feature>
<name>M3K7U8_CANMX</name>
<feature type="compositionally biased region" description="Polar residues" evidence="5">
    <location>
        <begin position="177"/>
        <end position="189"/>
    </location>
</feature>
<evidence type="ECO:0000256" key="4">
    <source>
        <dbReference type="ARBA" id="ARBA00023136"/>
    </source>
</evidence>
<gene>
    <name evidence="7" type="ORF">G210_5688</name>
</gene>
<feature type="region of interest" description="Disordered" evidence="5">
    <location>
        <begin position="137"/>
        <end position="198"/>
    </location>
</feature>
<dbReference type="PANTHER" id="PTHR11040:SF210">
    <property type="entry name" value="ZINC-REGULATED TRANSPORTER 3"/>
    <property type="match status" value="1"/>
</dbReference>
<dbReference type="OrthoDB" id="262547at2759"/>
<evidence type="ECO:0000256" key="5">
    <source>
        <dbReference type="SAM" id="MobiDB-lite"/>
    </source>
</evidence>
<dbReference type="AlphaFoldDB" id="M3K7U8"/>
<organism evidence="7 8">
    <name type="scientific">Candida maltosa (strain Xu316)</name>
    <name type="common">Yeast</name>
    <dbReference type="NCBI Taxonomy" id="1245528"/>
    <lineage>
        <taxon>Eukaryota</taxon>
        <taxon>Fungi</taxon>
        <taxon>Dikarya</taxon>
        <taxon>Ascomycota</taxon>
        <taxon>Saccharomycotina</taxon>
        <taxon>Pichiomycetes</taxon>
        <taxon>Debaryomycetaceae</taxon>
        <taxon>Candida/Lodderomyces clade</taxon>
        <taxon>Candida</taxon>
    </lineage>
</organism>
<dbReference type="PANTHER" id="PTHR11040">
    <property type="entry name" value="ZINC/IRON TRANSPORTER"/>
    <property type="match status" value="1"/>
</dbReference>
<dbReference type="EMBL" id="AOGT01000068">
    <property type="protein sequence ID" value="EMG50939.1"/>
    <property type="molecule type" value="Genomic_DNA"/>
</dbReference>
<dbReference type="HOGENOM" id="CLU_023518_1_0_1"/>
<evidence type="ECO:0000313" key="7">
    <source>
        <dbReference type="EMBL" id="EMG50939.1"/>
    </source>
</evidence>
<evidence type="ECO:0000256" key="2">
    <source>
        <dbReference type="ARBA" id="ARBA00022692"/>
    </source>
</evidence>
<comment type="subcellular location">
    <subcellularLocation>
        <location evidence="1">Membrane</location>
        <topology evidence="1">Multi-pass membrane protein</topology>
    </subcellularLocation>
</comment>
<reference evidence="7 8" key="1">
    <citation type="submission" date="2013-02" db="EMBL/GenBank/DDBJ databases">
        <title>Genome sequence of Candida maltosa Xu316, a potential industrial strain for xylitol and ethanol production.</title>
        <authorList>
            <person name="Yu J."/>
            <person name="Wang Q."/>
            <person name="Geng X."/>
            <person name="Bao W."/>
            <person name="He P."/>
            <person name="Cai J."/>
        </authorList>
    </citation>
    <scope>NUCLEOTIDE SEQUENCE [LARGE SCALE GENOMIC DNA]</scope>
    <source>
        <strain evidence="8">Xu316</strain>
    </source>
</reference>
<feature type="region of interest" description="Disordered" evidence="5">
    <location>
        <begin position="287"/>
        <end position="353"/>
    </location>
</feature>
<feature type="transmembrane region" description="Helical" evidence="6">
    <location>
        <begin position="12"/>
        <end position="35"/>
    </location>
</feature>
<dbReference type="STRING" id="1245528.M3K7U8"/>
<accession>M3K7U8</accession>
<feature type="transmembrane region" description="Helical" evidence="6">
    <location>
        <begin position="428"/>
        <end position="455"/>
    </location>
</feature>
<sequence length="521" mass="58803">MIHLEDYSQGWILTTLSSLLCVLGTLIVVADDLYYFLLPKFITSRYPFKIKQNYKFLNGSLGFSAGCLMFTSLYRLLPEAKKNIFKYNNGDDGMRRSEVWLNVDLTGSYILGIVICLLFNWFMHLITSESVVHCNHGGDVHPGEENEEDIHEEEEHGHAHGHSHGHSHSHDLENQLHKNSPSGMFSANYQDEDQPHDYVPQQTEETPLIGNHPKVLKQRKSIIQKLLNCRDPENGENGECKGYSSAELCTFHKNLSVDDDLSCSDCCDSSKKLHYCEIPTLSQESLHHNNNNHHHHHHHEDEEDSTEVDEEHVEHEDDPLYRTVSHHSRTHSHAHSHGHSHHQSHKPDHHHHVNSPISRLLTIGIQTTLAITLHKLPEGFITYITSETNPNLGVSIFISLVFHNFTEGFSMCLPLYYSMESSVKYPKILAISVSSLLGGLSQPLGALMGYFFLLVNSSTNKYDIYKLNYIFGITMAITSGFLTVISISMYGSGVSFGGDANFVMTWCIIGICTIAVSSILK</sequence>
<keyword evidence="4 6" id="KW-0472">Membrane</keyword>
<keyword evidence="2 6" id="KW-0812">Transmembrane</keyword>
<feature type="transmembrane region" description="Helical" evidence="6">
    <location>
        <begin position="56"/>
        <end position="77"/>
    </location>
</feature>
<protein>
    <submittedName>
        <fullName evidence="7">Putative zinc-iron permease</fullName>
    </submittedName>
</protein>
<evidence type="ECO:0000313" key="8">
    <source>
        <dbReference type="Proteomes" id="UP000011777"/>
    </source>
</evidence>
<dbReference type="OMA" id="HVVDCAH"/>
<comment type="caution">
    <text evidence="7">The sequence shown here is derived from an EMBL/GenBank/DDBJ whole genome shotgun (WGS) entry which is preliminary data.</text>
</comment>
<evidence type="ECO:0000256" key="1">
    <source>
        <dbReference type="ARBA" id="ARBA00004141"/>
    </source>
</evidence>
<proteinExistence type="predicted"/>
<dbReference type="GO" id="GO:0016020">
    <property type="term" value="C:membrane"/>
    <property type="evidence" value="ECO:0007669"/>
    <property type="project" value="UniProtKB-SubCell"/>
</dbReference>
<feature type="compositionally biased region" description="Basic residues" evidence="5">
    <location>
        <begin position="324"/>
        <end position="353"/>
    </location>
</feature>
<keyword evidence="8" id="KW-1185">Reference proteome</keyword>
<feature type="transmembrane region" description="Helical" evidence="6">
    <location>
        <begin position="502"/>
        <end position="520"/>
    </location>
</feature>
<dbReference type="Proteomes" id="UP000011777">
    <property type="component" value="Unassembled WGS sequence"/>
</dbReference>